<gene>
    <name evidence="1" type="ordered locus">Rta_29890</name>
</gene>
<dbReference type="EMBL" id="CP000245">
    <property type="protein sequence ID" value="AEG94093.1"/>
    <property type="molecule type" value="Genomic_DNA"/>
</dbReference>
<proteinExistence type="predicted"/>
<reference evidence="1 2" key="2">
    <citation type="journal article" date="2011" name="PLoS ONE">
        <title>The Cyst-Dividing Bacterium Ramlibacter tataouinensis TTB310 Genome Reveals a Well-Stocked Toolbox for Adaptation to a Desert Environment.</title>
        <authorList>
            <person name="De Luca G."/>
            <person name="Barakat M."/>
            <person name="Ortet P."/>
            <person name="Fochesato S."/>
            <person name="Jourlin-Castelli C."/>
            <person name="Ansaldi M."/>
            <person name="Py B."/>
            <person name="Fichant G."/>
            <person name="Coutinho P.M."/>
            <person name="Voulhoux R."/>
            <person name="Bastien O."/>
            <person name="Marechal E."/>
            <person name="Henrissat B."/>
            <person name="Quentin Y."/>
            <person name="Noirot P."/>
            <person name="Filloux A."/>
            <person name="Mejean V."/>
            <person name="Dubow M.S."/>
            <person name="Barras F."/>
            <person name="Barbe V."/>
            <person name="Weissenbach J."/>
            <person name="Mihalcescu I."/>
            <person name="Vermeglio A."/>
            <person name="Achouak W."/>
            <person name="Heulin T."/>
        </authorList>
    </citation>
    <scope>NUCLEOTIDE SEQUENCE [LARGE SCALE GENOMIC DNA]</scope>
    <source>
        <strain evidence="2">ATCC BAA-407 / DSM 14655 / LMG 21543 / TTB310</strain>
    </source>
</reference>
<evidence type="ECO:0000313" key="2">
    <source>
        <dbReference type="Proteomes" id="UP000008385"/>
    </source>
</evidence>
<dbReference type="STRING" id="365046.Rta_29890"/>
<dbReference type="Proteomes" id="UP000008385">
    <property type="component" value="Chromosome"/>
</dbReference>
<accession>F5XVZ0</accession>
<protein>
    <submittedName>
        <fullName evidence="1">Uncharacterized protein</fullName>
    </submittedName>
</protein>
<evidence type="ECO:0000313" key="1">
    <source>
        <dbReference type="EMBL" id="AEG94093.1"/>
    </source>
</evidence>
<organism evidence="1 2">
    <name type="scientific">Ramlibacter tataouinensis (strain ATCC BAA-407 / DSM 14655 / LMG 21543 / TTB310)</name>
    <dbReference type="NCBI Taxonomy" id="365046"/>
    <lineage>
        <taxon>Bacteria</taxon>
        <taxon>Pseudomonadati</taxon>
        <taxon>Pseudomonadota</taxon>
        <taxon>Betaproteobacteria</taxon>
        <taxon>Burkholderiales</taxon>
        <taxon>Comamonadaceae</taxon>
        <taxon>Ramlibacter</taxon>
    </lineage>
</organism>
<dbReference type="AlphaFoldDB" id="F5XVZ0"/>
<keyword evidence="2" id="KW-1185">Reference proteome</keyword>
<reference evidence="2" key="1">
    <citation type="submission" date="2006-01" db="EMBL/GenBank/DDBJ databases">
        <title>Genome of the cyst-dividing bacterium Ramlibacter tataouinensis.</title>
        <authorList>
            <person name="Barakat M."/>
            <person name="Ortet P."/>
            <person name="De Luca G."/>
            <person name="Jourlin-Castelli C."/>
            <person name="Ansaldi M."/>
            <person name="Py B."/>
            <person name="Fichant G."/>
            <person name="Coutinho P."/>
            <person name="Voulhoux R."/>
            <person name="Bastien O."/>
            <person name="Roy S."/>
            <person name="Marechal E."/>
            <person name="Henrissat B."/>
            <person name="Quentin Y."/>
            <person name="Noirot P."/>
            <person name="Filloux A."/>
            <person name="Mejean V."/>
            <person name="DuBow M."/>
            <person name="Barras F."/>
            <person name="Heulin T."/>
        </authorList>
    </citation>
    <scope>NUCLEOTIDE SEQUENCE [LARGE SCALE GENOMIC DNA]</scope>
    <source>
        <strain evidence="2">ATCC BAA-407 / DSM 14655 / LMG 21543 / TTB310</strain>
    </source>
</reference>
<dbReference type="KEGG" id="rta:Rta_29890"/>
<dbReference type="HOGENOM" id="CLU_3295452_0_0_4"/>
<sequence>MANTQIGNSDAMSKANEAMNTQAMLNNARKAASELLKGSI</sequence>
<name>F5XVZ0_RAMTT</name>